<proteinExistence type="predicted"/>
<accession>A0A368XNZ3</accession>
<feature type="signal peptide" evidence="2">
    <location>
        <begin position="1"/>
        <end position="22"/>
    </location>
</feature>
<feature type="chain" id="PRO_5016845362" evidence="2">
    <location>
        <begin position="23"/>
        <end position="110"/>
    </location>
</feature>
<gene>
    <name evidence="3" type="ORF">DES41_108420</name>
</gene>
<dbReference type="Proteomes" id="UP000252884">
    <property type="component" value="Unassembled WGS sequence"/>
</dbReference>
<comment type="caution">
    <text evidence="3">The sequence shown here is derived from an EMBL/GenBank/DDBJ whole genome shotgun (WGS) entry which is preliminary data.</text>
</comment>
<evidence type="ECO:0000256" key="1">
    <source>
        <dbReference type="SAM" id="MobiDB-lite"/>
    </source>
</evidence>
<reference evidence="3 4" key="1">
    <citation type="submission" date="2018-07" db="EMBL/GenBank/DDBJ databases">
        <title>Genomic Encyclopedia of Type Strains, Phase IV (KMG-IV): sequencing the most valuable type-strain genomes for metagenomic binning, comparative biology and taxonomic classification.</title>
        <authorList>
            <person name="Goeker M."/>
        </authorList>
    </citation>
    <scope>NUCLEOTIDE SEQUENCE [LARGE SCALE GENOMIC DNA]</scope>
    <source>
        <strain evidence="3 4">DSM 21634</strain>
    </source>
</reference>
<sequence length="110" mass="11333">MRSHLATAALLAPLVGTGWAWAQGSTVEQIYQSDLAICNSGQLSAPARDACVREAGRRRDAARGGPPAEIPQTTPDGRATVVTPEGAPPPPTSADPVPSRDGRANVVPAR</sequence>
<protein>
    <submittedName>
        <fullName evidence="3">Uncharacterized protein</fullName>
    </submittedName>
</protein>
<dbReference type="EMBL" id="QPJK01000008">
    <property type="protein sequence ID" value="RCW68237.1"/>
    <property type="molecule type" value="Genomic_DNA"/>
</dbReference>
<keyword evidence="2" id="KW-0732">Signal</keyword>
<dbReference type="AlphaFoldDB" id="A0A368XNZ3"/>
<evidence type="ECO:0000313" key="3">
    <source>
        <dbReference type="EMBL" id="RCW68237.1"/>
    </source>
</evidence>
<dbReference type="RefSeq" id="WP_114470749.1">
    <property type="nucleotide sequence ID" value="NZ_QPJK01000008.1"/>
</dbReference>
<evidence type="ECO:0000313" key="4">
    <source>
        <dbReference type="Proteomes" id="UP000252884"/>
    </source>
</evidence>
<feature type="region of interest" description="Disordered" evidence="1">
    <location>
        <begin position="54"/>
        <end position="110"/>
    </location>
</feature>
<dbReference type="OrthoDB" id="8854453at2"/>
<organism evidence="3 4">
    <name type="scientific">Pseudorhodoferax soli</name>
    <dbReference type="NCBI Taxonomy" id="545864"/>
    <lineage>
        <taxon>Bacteria</taxon>
        <taxon>Pseudomonadati</taxon>
        <taxon>Pseudomonadota</taxon>
        <taxon>Betaproteobacteria</taxon>
        <taxon>Burkholderiales</taxon>
        <taxon>Comamonadaceae</taxon>
    </lineage>
</organism>
<name>A0A368XNZ3_9BURK</name>
<evidence type="ECO:0000256" key="2">
    <source>
        <dbReference type="SAM" id="SignalP"/>
    </source>
</evidence>
<keyword evidence="4" id="KW-1185">Reference proteome</keyword>